<dbReference type="RefSeq" id="WP_096180272.1">
    <property type="nucleotide sequence ID" value="NZ_BDUF01000004.1"/>
</dbReference>
<dbReference type="PANTHER" id="PTHR36845:SF1">
    <property type="entry name" value="HYDROLASE, PUTATIVE (AFU_ORTHOLOGUE AFUA_7G05090)-RELATED"/>
    <property type="match status" value="1"/>
</dbReference>
<dbReference type="GO" id="GO:0000272">
    <property type="term" value="P:polysaccharide catabolic process"/>
    <property type="evidence" value="ECO:0007669"/>
    <property type="project" value="TreeGrafter"/>
</dbReference>
<keyword evidence="1 4" id="KW-0378">Hydrolase</keyword>
<comment type="caution">
    <text evidence="4">The sequence shown here is derived from an EMBL/GenBank/DDBJ whole genome shotgun (WGS) entry which is preliminary data.</text>
</comment>
<dbReference type="OrthoDB" id="428577at2"/>
<dbReference type="Gene3D" id="1.50.10.10">
    <property type="match status" value="1"/>
</dbReference>
<dbReference type="AlphaFoldDB" id="A0A292YIL2"/>
<dbReference type="SUPFAM" id="SSF48208">
    <property type="entry name" value="Six-hairpin glycosidases"/>
    <property type="match status" value="1"/>
</dbReference>
<sequence>MEKELLREAYHRILEGIKITAASTKGKFPHYADGQTGEWTCSPSGDWTGGYWNGMLWLAAASTKDSQYLNWAREWTALLEQRIESKTVFRGFLFYYGAILGSILAGDQMAKDIAIRAAKSVASQYNSNAGLIPLGDEAEEASSVGPTETNIDGVISSPLLFWASKEIGETSLVDIGINHALKHIELCIREDGSVCQSATFDPSGNLIRRYTHKGYSDNSTWGRAQAWAMMHFTLSYMWAPHEQKLLDAAIQVSDWWVRHLPDNGVAFWDFDDPGKPHTNRDTSATAIGASALLKLSCLVQDEKRGKVYQETAVKSITRLVSDYLTPTSEQDRRRPGMLLGGCFNKKLGVATESELIWGDYYLFESLGGLLGYFKPNMF</sequence>
<evidence type="ECO:0000256" key="1">
    <source>
        <dbReference type="ARBA" id="ARBA00022801"/>
    </source>
</evidence>
<feature type="binding site" evidence="3">
    <location>
        <position position="152"/>
    </location>
    <ligand>
        <name>substrate</name>
    </ligand>
</feature>
<evidence type="ECO:0000256" key="3">
    <source>
        <dbReference type="PIRSR" id="PIRSR610905-2"/>
    </source>
</evidence>
<dbReference type="Proteomes" id="UP000217785">
    <property type="component" value="Unassembled WGS sequence"/>
</dbReference>
<accession>A0A292YIL2</accession>
<protein>
    <submittedName>
        <fullName evidence="4">Glucuronyl hydrolase</fullName>
    </submittedName>
</protein>
<proteinExistence type="inferred from homology"/>
<dbReference type="GO" id="GO:0052757">
    <property type="term" value="F:chondroitin hydrolase activity"/>
    <property type="evidence" value="ECO:0007669"/>
    <property type="project" value="TreeGrafter"/>
</dbReference>
<dbReference type="EMBL" id="BDUF01000004">
    <property type="protein sequence ID" value="GAX88573.1"/>
    <property type="molecule type" value="Genomic_DNA"/>
</dbReference>
<evidence type="ECO:0000313" key="4">
    <source>
        <dbReference type="EMBL" id="GAX88573.1"/>
    </source>
</evidence>
<organism evidence="4 5">
    <name type="scientific">Effusibacillus lacus</name>
    <dbReference type="NCBI Taxonomy" id="1348429"/>
    <lineage>
        <taxon>Bacteria</taxon>
        <taxon>Bacillati</taxon>
        <taxon>Bacillota</taxon>
        <taxon>Bacilli</taxon>
        <taxon>Bacillales</taxon>
        <taxon>Alicyclobacillaceae</taxon>
        <taxon>Effusibacillus</taxon>
    </lineage>
</organism>
<name>A0A292YIL2_9BACL</name>
<feature type="binding site" evidence="3">
    <location>
        <position position="211"/>
    </location>
    <ligand>
        <name>substrate</name>
    </ligand>
</feature>
<keyword evidence="5" id="KW-1185">Reference proteome</keyword>
<dbReference type="InterPro" id="IPR052369">
    <property type="entry name" value="UG_Glycosaminoglycan_Hydrolase"/>
</dbReference>
<dbReference type="Pfam" id="PF07470">
    <property type="entry name" value="Glyco_hydro_88"/>
    <property type="match status" value="1"/>
</dbReference>
<gene>
    <name evidence="4" type="ORF">EFBL_0185</name>
</gene>
<feature type="binding site" evidence="3">
    <location>
        <position position="227"/>
    </location>
    <ligand>
        <name>substrate</name>
    </ligand>
</feature>
<dbReference type="PANTHER" id="PTHR36845">
    <property type="entry name" value="HYDROLASE, PUTATIVE (AFU_ORTHOLOGUE AFUA_7G05090)-RELATED"/>
    <property type="match status" value="1"/>
</dbReference>
<evidence type="ECO:0000256" key="2">
    <source>
        <dbReference type="ARBA" id="ARBA00038358"/>
    </source>
</evidence>
<dbReference type="InterPro" id="IPR012341">
    <property type="entry name" value="6hp_glycosidase-like_sf"/>
</dbReference>
<dbReference type="InterPro" id="IPR010905">
    <property type="entry name" value="Glyco_hydro_88"/>
</dbReference>
<dbReference type="InterPro" id="IPR008928">
    <property type="entry name" value="6-hairpin_glycosidase_sf"/>
</dbReference>
<reference evidence="5" key="1">
    <citation type="submission" date="2017-07" db="EMBL/GenBank/DDBJ databases">
        <title>Draft genome sequence of Effusibacillus lacus strain skLN1.</title>
        <authorList>
            <person name="Watanabe M."/>
            <person name="Kojima H."/>
            <person name="Fukui M."/>
        </authorList>
    </citation>
    <scope>NUCLEOTIDE SEQUENCE [LARGE SCALE GENOMIC DNA]</scope>
    <source>
        <strain evidence="5">skLN1</strain>
    </source>
</reference>
<feature type="binding site" evidence="3">
    <location>
        <position position="223"/>
    </location>
    <ligand>
        <name>substrate</name>
    </ligand>
</feature>
<evidence type="ECO:0000313" key="5">
    <source>
        <dbReference type="Proteomes" id="UP000217785"/>
    </source>
</evidence>
<comment type="similarity">
    <text evidence="2">Belongs to the glycosyl hydrolase 88 family.</text>
</comment>